<dbReference type="InterPro" id="IPR042099">
    <property type="entry name" value="ANL_N_sf"/>
</dbReference>
<sequence length="424" mass="47651">MTREQLRALQWQKLSTGLDRLFASNAFYREKFARSGIAREDIKGWDDFQRLPFTTKKELAADQEANPIYGTNLTEPRDSYVRLHQTSGTTGRRLRWLDTPESWGWILKCWEQIYDAVGIDANDRFFFPFSFGPFIGFWAAFEGASRIGRFVLPGGGLTTNARLQLMLDNGITIVLATPTYALRMAEVAEEEGIDLAHSKVRGLILAGEPGANIPATRQRLEQAWGARLYDHSGMTEIGSIGIEYDELPGHLVLLEDQVIAEVLDPRTLQPVEDGELGELVLTTLGRWGSPLIRYRTADAVRPSWQFRPGGKPFVALDGGILGRIDDMIWVKGNNVYPSAIEGLVREFDEVAEFAIEARELSSGTRLVICIEPKPSVANGPALLASIARMIQDRFYFRPDVVLAEEPLPRFELKGRRFRRVHVDG</sequence>
<dbReference type="GO" id="GO:0047475">
    <property type="term" value="F:phenylacetate-CoA ligase activity"/>
    <property type="evidence" value="ECO:0007669"/>
    <property type="project" value="UniProtKB-EC"/>
</dbReference>
<dbReference type="Gene3D" id="3.40.50.12780">
    <property type="entry name" value="N-terminal domain of ligase-like"/>
    <property type="match status" value="1"/>
</dbReference>
<accession>A0A518BCH1</accession>
<keyword evidence="3" id="KW-0436">Ligase</keyword>
<evidence type="ECO:0000259" key="1">
    <source>
        <dbReference type="Pfam" id="PF00501"/>
    </source>
</evidence>
<reference evidence="3 4" key="1">
    <citation type="submission" date="2019-02" db="EMBL/GenBank/DDBJ databases">
        <title>Deep-cultivation of Planctomycetes and their phenomic and genomic characterization uncovers novel biology.</title>
        <authorList>
            <person name="Wiegand S."/>
            <person name="Jogler M."/>
            <person name="Boedeker C."/>
            <person name="Pinto D."/>
            <person name="Vollmers J."/>
            <person name="Rivas-Marin E."/>
            <person name="Kohn T."/>
            <person name="Peeters S.H."/>
            <person name="Heuer A."/>
            <person name="Rast P."/>
            <person name="Oberbeckmann S."/>
            <person name="Bunk B."/>
            <person name="Jeske O."/>
            <person name="Meyerdierks A."/>
            <person name="Storesund J.E."/>
            <person name="Kallscheuer N."/>
            <person name="Luecker S."/>
            <person name="Lage O.M."/>
            <person name="Pohl T."/>
            <person name="Merkel B.J."/>
            <person name="Hornburger P."/>
            <person name="Mueller R.-W."/>
            <person name="Bruemmer F."/>
            <person name="Labrenz M."/>
            <person name="Spormann A.M."/>
            <person name="Op den Camp H."/>
            <person name="Overmann J."/>
            <person name="Amann R."/>
            <person name="Jetten M.S.M."/>
            <person name="Mascher T."/>
            <person name="Medema M.H."/>
            <person name="Devos D.P."/>
            <person name="Kaster A.-K."/>
            <person name="Ovreas L."/>
            <person name="Rohde M."/>
            <person name="Galperin M.Y."/>
            <person name="Jogler C."/>
        </authorList>
    </citation>
    <scope>NUCLEOTIDE SEQUENCE [LARGE SCALE GENOMIC DNA]</scope>
    <source>
        <strain evidence="3 4">Pan216</strain>
    </source>
</reference>
<organism evidence="3 4">
    <name type="scientific">Kolteria novifilia</name>
    <dbReference type="NCBI Taxonomy" id="2527975"/>
    <lineage>
        <taxon>Bacteria</taxon>
        <taxon>Pseudomonadati</taxon>
        <taxon>Planctomycetota</taxon>
        <taxon>Planctomycetia</taxon>
        <taxon>Kolteriales</taxon>
        <taxon>Kolteriaceae</taxon>
        <taxon>Kolteria</taxon>
    </lineage>
</organism>
<dbReference type="Gene3D" id="3.30.300.30">
    <property type="match status" value="1"/>
</dbReference>
<dbReference type="AlphaFoldDB" id="A0A518BCH1"/>
<evidence type="ECO:0000259" key="2">
    <source>
        <dbReference type="Pfam" id="PF14535"/>
    </source>
</evidence>
<dbReference type="InterPro" id="IPR028154">
    <property type="entry name" value="AMP-dep_Lig_C"/>
</dbReference>
<dbReference type="EMBL" id="CP036279">
    <property type="protein sequence ID" value="QDU64682.1"/>
    <property type="molecule type" value="Genomic_DNA"/>
</dbReference>
<dbReference type="Pfam" id="PF14535">
    <property type="entry name" value="AMP-binding_C_2"/>
    <property type="match status" value="1"/>
</dbReference>
<dbReference type="KEGG" id="knv:Pan216_55730"/>
<dbReference type="Proteomes" id="UP000317093">
    <property type="component" value="Chromosome"/>
</dbReference>
<evidence type="ECO:0000313" key="3">
    <source>
        <dbReference type="EMBL" id="QDU64682.1"/>
    </source>
</evidence>
<feature type="domain" description="AMP-dependent synthetase/ligase" evidence="1">
    <location>
        <begin position="75"/>
        <end position="281"/>
    </location>
</feature>
<name>A0A518BCH1_9BACT</name>
<dbReference type="RefSeq" id="WP_419193040.1">
    <property type="nucleotide sequence ID" value="NZ_CP036279.1"/>
</dbReference>
<gene>
    <name evidence="3" type="primary">paaK</name>
    <name evidence="3" type="ORF">Pan216_55730</name>
</gene>
<dbReference type="PANTHER" id="PTHR43845">
    <property type="entry name" value="BLR5969 PROTEIN"/>
    <property type="match status" value="1"/>
</dbReference>
<dbReference type="InterPro" id="IPR000873">
    <property type="entry name" value="AMP-dep_synth/lig_dom"/>
</dbReference>
<feature type="domain" description="AMP-dependent ligase C-terminal" evidence="2">
    <location>
        <begin position="332"/>
        <end position="417"/>
    </location>
</feature>
<keyword evidence="4" id="KW-1185">Reference proteome</keyword>
<dbReference type="EC" id="6.2.1.30" evidence="3"/>
<dbReference type="SUPFAM" id="SSF56801">
    <property type="entry name" value="Acetyl-CoA synthetase-like"/>
    <property type="match status" value="1"/>
</dbReference>
<protein>
    <submittedName>
        <fullName evidence="3">Phenylacetate-coenzyme A ligase</fullName>
        <ecNumber evidence="3">6.2.1.30</ecNumber>
    </submittedName>
</protein>
<evidence type="ECO:0000313" key="4">
    <source>
        <dbReference type="Proteomes" id="UP000317093"/>
    </source>
</evidence>
<dbReference type="Pfam" id="PF00501">
    <property type="entry name" value="AMP-binding"/>
    <property type="match status" value="1"/>
</dbReference>
<dbReference type="PANTHER" id="PTHR43845:SF1">
    <property type="entry name" value="BLR5969 PROTEIN"/>
    <property type="match status" value="1"/>
</dbReference>
<dbReference type="InterPro" id="IPR045851">
    <property type="entry name" value="AMP-bd_C_sf"/>
</dbReference>
<proteinExistence type="predicted"/>